<dbReference type="RefSeq" id="WP_195893167.1">
    <property type="nucleotide sequence ID" value="NZ_JADOGI010000001.1"/>
</dbReference>
<dbReference type="Proteomes" id="UP000605361">
    <property type="component" value="Unassembled WGS sequence"/>
</dbReference>
<accession>A0A931EVH3</accession>
<dbReference type="AlphaFoldDB" id="A0A931EVH3"/>
<gene>
    <name evidence="1" type="ORF">ITP53_00110</name>
</gene>
<comment type="caution">
    <text evidence="1">The sequence shown here is derived from an EMBL/GenBank/DDBJ whole genome shotgun (WGS) entry which is preliminary data.</text>
</comment>
<evidence type="ECO:0000313" key="1">
    <source>
        <dbReference type="EMBL" id="MBF8184175.1"/>
    </source>
</evidence>
<organism evidence="1 2">
    <name type="scientific">Nonomuraea cypriaca</name>
    <dbReference type="NCBI Taxonomy" id="1187855"/>
    <lineage>
        <taxon>Bacteria</taxon>
        <taxon>Bacillati</taxon>
        <taxon>Actinomycetota</taxon>
        <taxon>Actinomycetes</taxon>
        <taxon>Streptosporangiales</taxon>
        <taxon>Streptosporangiaceae</taxon>
        <taxon>Nonomuraea</taxon>
    </lineage>
</organism>
<dbReference type="EMBL" id="JADOGI010000001">
    <property type="protein sequence ID" value="MBF8184175.1"/>
    <property type="molecule type" value="Genomic_DNA"/>
</dbReference>
<reference evidence="1" key="1">
    <citation type="submission" date="2020-11" db="EMBL/GenBank/DDBJ databases">
        <title>Whole-genome analyses of Nonomuraea sp. K274.</title>
        <authorList>
            <person name="Veyisoglu A."/>
        </authorList>
    </citation>
    <scope>NUCLEOTIDE SEQUENCE</scope>
    <source>
        <strain evidence="1">K274</strain>
    </source>
</reference>
<evidence type="ECO:0000313" key="2">
    <source>
        <dbReference type="Proteomes" id="UP000605361"/>
    </source>
</evidence>
<sequence length="203" mass="22543">MMDNLTDARNRLLPPDQLLQVAALLNMPCLDEAATTSDGASQTRQQAALYARIADWAQLSVQAAEQLGEPDEDLDDIRYRFAYLVEYTEKYAKGWSQAPGENTEGVELSAHAAETVAPTVLGRYITYLAEHRDEYQMWLVDSLSLRASVWNLDIAAHTRVRLPGVHGFPAHASTLQTAGVSPHAIEVRTPIQVHRLLDCHRAP</sequence>
<name>A0A931EVH3_9ACTN</name>
<keyword evidence="2" id="KW-1185">Reference proteome</keyword>
<protein>
    <submittedName>
        <fullName evidence="1">Uncharacterized protein</fullName>
    </submittedName>
</protein>
<proteinExistence type="predicted"/>